<feature type="chain" id="PRO_5017316092" evidence="3">
    <location>
        <begin position="40"/>
        <end position="1137"/>
    </location>
</feature>
<feature type="domain" description="Teneurin-like YD-shell" evidence="5">
    <location>
        <begin position="931"/>
        <end position="1019"/>
    </location>
</feature>
<dbReference type="EMBL" id="CP032698">
    <property type="protein sequence ID" value="AYG78469.1"/>
    <property type="molecule type" value="Genomic_DNA"/>
</dbReference>
<keyword evidence="1" id="KW-0677">Repeat</keyword>
<keyword evidence="7" id="KW-1185">Reference proteome</keyword>
<dbReference type="Proteomes" id="UP000271554">
    <property type="component" value="Chromosome"/>
</dbReference>
<evidence type="ECO:0000256" key="1">
    <source>
        <dbReference type="ARBA" id="ARBA00022737"/>
    </source>
</evidence>
<dbReference type="PANTHER" id="PTHR32305">
    <property type="match status" value="1"/>
</dbReference>
<gene>
    <name evidence="6" type="primary">wapA_6</name>
    <name evidence="6" type="ORF">DWB77_00576</name>
</gene>
<protein>
    <submittedName>
        <fullName evidence="6">tRNA nuclease WapA</fullName>
        <ecNumber evidence="6">3.1.-.-</ecNumber>
    </submittedName>
</protein>
<dbReference type="Pfam" id="PF25023">
    <property type="entry name" value="TEN_YD-shell"/>
    <property type="match status" value="1"/>
</dbReference>
<feature type="compositionally biased region" description="Polar residues" evidence="2">
    <location>
        <begin position="705"/>
        <end position="722"/>
    </location>
</feature>
<evidence type="ECO:0000259" key="5">
    <source>
        <dbReference type="Pfam" id="PF25023"/>
    </source>
</evidence>
<accession>A0A387H5F5</accession>
<dbReference type="InterPro" id="IPR022385">
    <property type="entry name" value="Rhs_assc_core"/>
</dbReference>
<dbReference type="NCBIfam" id="TIGR01643">
    <property type="entry name" value="YD_repeat_2x"/>
    <property type="match status" value="5"/>
</dbReference>
<sequence>MRSRTFGMPSRHARFTVRSSLIASIAVLGLSASALPALAAGPVPPQGSVWGQAKGHAVMPAVKVGKNKPPQNQRKAASGPAQRQWEARQKARLGGKPQASQSGGADAPSVKVYVPEGQGDVPWHQISNFRITDALVGRIDYSTGNLMLAATDFDIAGVGDALQLTRTYNSFDGPSGQVAGPWWAGYERRLDTWFTDEVIWYDSSGATVSFTKNADGTFKTPDGYSKDFAKNSDGTYTLTDRKSGSKDTYSAAGDLTKVTDRNKGTISIAAHKDADGYAAGFKLTEDRSGRTIDLVKTSATLWTATDNSGRTVKYDIDAAGHLVRSWDTTNNATTYGYDEDGRLIKVTTPESRATVFTYDEQSRVTSMRRFTEFGGSGGDAPTYTYSYDTTYRLNAGTTTLTDPLLNTTKFQHNDGAEVTKVTDALGHERSTSYKAHLTQTATDAMGVGTNSGNVTTYGWDTRGNPTSAKLPTGATSAVAGWSTKAGRDVPGSATSADGDKTDYGYDTVGNTISVAQSGTGGGSATIDYNPATVTCGGFQGQRCKATTKMSGTQNSVTSFHYDTRGNLDSVTPPTQIGKVTYHYDVLGRVTDSKDGRGVTTLYTYDNRGRIKKVDTGSYDTVTYVYDGDGNLTSRTDRTGTQSYQFDPLSRETIRTLQDGSQTVLAYTANGNVDTYTDPSGVIDYTWDKANRLTELKDQAGRKTTYGYNNNDKRTSTTYPGNTVQSVDVDTSGRPTTIKTTSPKGTLTNLTYTYGYGTGAATDGTKIRTATDVLAGLKTSYTYDVAGRFSYAKEEKGSTLNSSWQYCYDLAGNLTSQGVDPGCPRGTTYTVNDAQQITGKNGSTTNWSYDRAGNETAGASTPEGTRTAEKWSDYSQLKSLTVGSTTYAGQYASTDQSERTQLGQTAFHNGPLGLSAETTGGVDTGFNREPGGTLNSMTTGGKAYYYLTDALGSVIGLADESGTKVNTYTYSPRGVSRTTTEKAPQPYRFAGGHQDPTGLYHFGARYYDPNIGRFTQTDPSGQEKNPYLYAEGDPVNRIDPRGLLSLDLGIEACDVLCLGGGISINEDGSLHPYVSVGAGTPGVSADASLASGSADSGLTGEVACGFGPAELSVSTDGSEGVGTGGDSGKCSASAKYTF</sequence>
<dbReference type="InterPro" id="IPR056823">
    <property type="entry name" value="TEN-like_YD-shell"/>
</dbReference>
<dbReference type="KEGG" id="shun:DWB77_00576"/>
<dbReference type="EC" id="3.1.-.-" evidence="6"/>
<feature type="signal peptide" evidence="3">
    <location>
        <begin position="1"/>
        <end position="39"/>
    </location>
</feature>
<keyword evidence="6" id="KW-0378">Hydrolase</keyword>
<evidence type="ECO:0000256" key="2">
    <source>
        <dbReference type="SAM" id="MobiDB-lite"/>
    </source>
</evidence>
<dbReference type="InterPro" id="IPR006530">
    <property type="entry name" value="YD"/>
</dbReference>
<dbReference type="InterPro" id="IPR031325">
    <property type="entry name" value="RHS_repeat"/>
</dbReference>
<dbReference type="Pfam" id="PF05593">
    <property type="entry name" value="RHS_repeat"/>
    <property type="match status" value="3"/>
</dbReference>
<feature type="region of interest" description="Disordered" evidence="2">
    <location>
        <begin position="1114"/>
        <end position="1137"/>
    </location>
</feature>
<feature type="domain" description="DUF6531" evidence="4">
    <location>
        <begin position="139"/>
        <end position="210"/>
    </location>
</feature>
<dbReference type="PANTHER" id="PTHR32305:SF15">
    <property type="entry name" value="PROTEIN RHSA-RELATED"/>
    <property type="match status" value="1"/>
</dbReference>
<dbReference type="Pfam" id="PF20148">
    <property type="entry name" value="DUF6531"/>
    <property type="match status" value="1"/>
</dbReference>
<feature type="region of interest" description="Disordered" evidence="2">
    <location>
        <begin position="702"/>
        <end position="722"/>
    </location>
</feature>
<dbReference type="InterPro" id="IPR050708">
    <property type="entry name" value="T6SS_VgrG/RHS"/>
</dbReference>
<reference evidence="6 7" key="1">
    <citation type="submission" date="2018-10" db="EMBL/GenBank/DDBJ databases">
        <title>Relationship between Morphology and Antimicrobial Activity in Streptomyces.</title>
        <authorList>
            <person name="Kang H.J."/>
            <person name="Kim S.B."/>
        </authorList>
    </citation>
    <scope>NUCLEOTIDE SEQUENCE [LARGE SCALE GENOMIC DNA]</scope>
    <source>
        <strain evidence="6 7">BH38</strain>
    </source>
</reference>
<dbReference type="InterPro" id="IPR045351">
    <property type="entry name" value="DUF6531"/>
</dbReference>
<evidence type="ECO:0000259" key="4">
    <source>
        <dbReference type="Pfam" id="PF20148"/>
    </source>
</evidence>
<organism evidence="6 7">
    <name type="scientific">Streptomyces hundungensis</name>
    <dbReference type="NCBI Taxonomy" id="1077946"/>
    <lineage>
        <taxon>Bacteria</taxon>
        <taxon>Bacillati</taxon>
        <taxon>Actinomycetota</taxon>
        <taxon>Actinomycetes</taxon>
        <taxon>Kitasatosporales</taxon>
        <taxon>Streptomycetaceae</taxon>
        <taxon>Streptomyces</taxon>
    </lineage>
</organism>
<evidence type="ECO:0000313" key="7">
    <source>
        <dbReference type="Proteomes" id="UP000271554"/>
    </source>
</evidence>
<dbReference type="Gene3D" id="2.180.10.10">
    <property type="entry name" value="RHS repeat-associated core"/>
    <property type="match status" value="3"/>
</dbReference>
<evidence type="ECO:0000256" key="3">
    <source>
        <dbReference type="SAM" id="SignalP"/>
    </source>
</evidence>
<feature type="region of interest" description="Disordered" evidence="2">
    <location>
        <begin position="63"/>
        <end position="111"/>
    </location>
</feature>
<feature type="compositionally biased region" description="Polar residues" evidence="2">
    <location>
        <begin position="834"/>
        <end position="847"/>
    </location>
</feature>
<dbReference type="GO" id="GO:0016787">
    <property type="term" value="F:hydrolase activity"/>
    <property type="evidence" value="ECO:0007669"/>
    <property type="project" value="UniProtKB-KW"/>
</dbReference>
<name>A0A387H5F5_9ACTN</name>
<evidence type="ECO:0000313" key="6">
    <source>
        <dbReference type="EMBL" id="AYG78469.1"/>
    </source>
</evidence>
<dbReference type="NCBIfam" id="TIGR03696">
    <property type="entry name" value="Rhs_assc_core"/>
    <property type="match status" value="1"/>
</dbReference>
<keyword evidence="3" id="KW-0732">Signal</keyword>
<feature type="region of interest" description="Disordered" evidence="2">
    <location>
        <begin position="834"/>
        <end position="869"/>
    </location>
</feature>
<proteinExistence type="predicted"/>
<dbReference type="AlphaFoldDB" id="A0A387H5F5"/>